<protein>
    <recommendedName>
        <fullName evidence="4">Transcription factor domain-containing protein</fullName>
    </recommendedName>
</protein>
<sequence>MDETDSQDTGHNGSRRLGKRPMKSFMFIDSSNQGTNAKPNKAVRSFVMHQARRQKPWSTRQKPAQSPLKSETGVRSRSKPTATNPSPSQPQTHFEADDASLVGPEPWQRFDPSPYHLPELELSPVSGSHSSRSLSQSSLTLASTSHARVCQIPYCNGACGQTHQAHTALARRDGFALGVLDPFDCLSVRTDAQTSSLIDHFVSIISPRLIPLDLHQSSNIATTKWVANSLLDVTSAPFTYAILTTSALHLQALGTASLGDVLQYKARAISEINTLLSDSKTSTDDNNIAAVFMLLCLEESQLAPGNEEHDDAEWSELQRSIHLNGLRTMIQQRGGLAALSSNRCLQVFLLMHSVAHSISTFQVPYATLIDSSGSPQKYDLPSFRPHPSSNRIMWLFRDLKICPALFDIVSNIVVFTADMASWFEDRRCPIDPLELQKHASLLMYRLIDWFIKEDEEDKRSPVDQSISLGLLIFLVKASQPYDPSYHAMILPTVKKLRTSLTKGSIFRWAASPDLLLWTLTMGSLAAQGSAESGFFAQYCSVAFADAGFDEKTNAEELLDRMRNGLWIPMLFDDEVKTLWVQMGLVKGEEVDEVREEGLVSPEIKEDDVVGLLTSTRFFKKGK</sequence>
<dbReference type="InterPro" id="IPR021858">
    <property type="entry name" value="Fun_TF"/>
</dbReference>
<feature type="compositionally biased region" description="Polar residues" evidence="1">
    <location>
        <begin position="56"/>
        <end position="92"/>
    </location>
</feature>
<name>A0A6A6X130_9PLEO</name>
<dbReference type="EMBL" id="MU002105">
    <property type="protein sequence ID" value="KAF2789908.1"/>
    <property type="molecule type" value="Genomic_DNA"/>
</dbReference>
<proteinExistence type="predicted"/>
<dbReference type="OrthoDB" id="5386330at2759"/>
<feature type="compositionally biased region" description="Low complexity" evidence="1">
    <location>
        <begin position="122"/>
        <end position="133"/>
    </location>
</feature>
<keyword evidence="3" id="KW-1185">Reference proteome</keyword>
<evidence type="ECO:0000313" key="2">
    <source>
        <dbReference type="EMBL" id="KAF2789908.1"/>
    </source>
</evidence>
<feature type="compositionally biased region" description="Basic residues" evidence="1">
    <location>
        <begin position="13"/>
        <end position="22"/>
    </location>
</feature>
<feature type="region of interest" description="Disordered" evidence="1">
    <location>
        <begin position="1"/>
        <end position="133"/>
    </location>
</feature>
<dbReference type="Pfam" id="PF11951">
    <property type="entry name" value="Fungal_trans_2"/>
    <property type="match status" value="1"/>
</dbReference>
<evidence type="ECO:0000313" key="3">
    <source>
        <dbReference type="Proteomes" id="UP000799757"/>
    </source>
</evidence>
<evidence type="ECO:0008006" key="4">
    <source>
        <dbReference type="Google" id="ProtNLM"/>
    </source>
</evidence>
<accession>A0A6A6X130</accession>
<dbReference type="AlphaFoldDB" id="A0A6A6X130"/>
<organism evidence="2 3">
    <name type="scientific">Melanomma pulvis-pyrius CBS 109.77</name>
    <dbReference type="NCBI Taxonomy" id="1314802"/>
    <lineage>
        <taxon>Eukaryota</taxon>
        <taxon>Fungi</taxon>
        <taxon>Dikarya</taxon>
        <taxon>Ascomycota</taxon>
        <taxon>Pezizomycotina</taxon>
        <taxon>Dothideomycetes</taxon>
        <taxon>Pleosporomycetidae</taxon>
        <taxon>Pleosporales</taxon>
        <taxon>Melanommataceae</taxon>
        <taxon>Melanomma</taxon>
    </lineage>
</organism>
<evidence type="ECO:0000256" key="1">
    <source>
        <dbReference type="SAM" id="MobiDB-lite"/>
    </source>
</evidence>
<gene>
    <name evidence="2" type="ORF">K505DRAFT_327920</name>
</gene>
<dbReference type="PANTHER" id="PTHR37540:SF5">
    <property type="entry name" value="TRANSCRIPTION FACTOR DOMAIN-CONTAINING PROTEIN"/>
    <property type="match status" value="1"/>
</dbReference>
<dbReference type="Proteomes" id="UP000799757">
    <property type="component" value="Unassembled WGS sequence"/>
</dbReference>
<feature type="compositionally biased region" description="Polar residues" evidence="1">
    <location>
        <begin position="29"/>
        <end position="38"/>
    </location>
</feature>
<dbReference type="PANTHER" id="PTHR37540">
    <property type="entry name" value="TRANSCRIPTION FACTOR (ACR-2), PUTATIVE-RELATED-RELATED"/>
    <property type="match status" value="1"/>
</dbReference>
<reference evidence="2" key="1">
    <citation type="journal article" date="2020" name="Stud. Mycol.">
        <title>101 Dothideomycetes genomes: a test case for predicting lifestyles and emergence of pathogens.</title>
        <authorList>
            <person name="Haridas S."/>
            <person name="Albert R."/>
            <person name="Binder M."/>
            <person name="Bloem J."/>
            <person name="Labutti K."/>
            <person name="Salamov A."/>
            <person name="Andreopoulos B."/>
            <person name="Baker S."/>
            <person name="Barry K."/>
            <person name="Bills G."/>
            <person name="Bluhm B."/>
            <person name="Cannon C."/>
            <person name="Castanera R."/>
            <person name="Culley D."/>
            <person name="Daum C."/>
            <person name="Ezra D."/>
            <person name="Gonzalez J."/>
            <person name="Henrissat B."/>
            <person name="Kuo A."/>
            <person name="Liang C."/>
            <person name="Lipzen A."/>
            <person name="Lutzoni F."/>
            <person name="Magnuson J."/>
            <person name="Mondo S."/>
            <person name="Nolan M."/>
            <person name="Ohm R."/>
            <person name="Pangilinan J."/>
            <person name="Park H.-J."/>
            <person name="Ramirez L."/>
            <person name="Alfaro M."/>
            <person name="Sun H."/>
            <person name="Tritt A."/>
            <person name="Yoshinaga Y."/>
            <person name="Zwiers L.-H."/>
            <person name="Turgeon B."/>
            <person name="Goodwin S."/>
            <person name="Spatafora J."/>
            <person name="Crous P."/>
            <person name="Grigoriev I."/>
        </authorList>
    </citation>
    <scope>NUCLEOTIDE SEQUENCE</scope>
    <source>
        <strain evidence="2">CBS 109.77</strain>
    </source>
</reference>